<name>A0AAU7FBB0_9NEIS</name>
<dbReference type="RefSeq" id="WP_348945291.1">
    <property type="nucleotide sequence ID" value="NZ_CP157355.1"/>
</dbReference>
<dbReference type="InterPro" id="IPR036291">
    <property type="entry name" value="NAD(P)-bd_dom_sf"/>
</dbReference>
<evidence type="ECO:0000256" key="1">
    <source>
        <dbReference type="ARBA" id="ARBA00006484"/>
    </source>
</evidence>
<dbReference type="SUPFAM" id="SSF51735">
    <property type="entry name" value="NAD(P)-binding Rossmann-fold domains"/>
    <property type="match status" value="1"/>
</dbReference>
<dbReference type="Pfam" id="PF00106">
    <property type="entry name" value="adh_short"/>
    <property type="match status" value="1"/>
</dbReference>
<sequence>MFNAMNKPISSWRGLRVWLIGASSGIGAALAQQLLAAGAMVTLSARREPALRQLATAHGQEQSQAHVLAFDAIEPAAWPQAYQSVCQTMGEPDLVLFCAADYRPERVWEVSAARAGQTLDINLLSAYRAIETILPAMLARGYGGIGLIASVAGYMGLPNASVYGPSKAALINLAEILYSDLHPKGLSVYLINPGFVQTSLTAKNDFTMPALQTPEQAAAAIVRGMAAGDFEIHFPRRFTQTMKLIQLLPYRWRFALFERYLKLS</sequence>
<organism evidence="3">
    <name type="scientific">Chitinibacter mangrovi</name>
    <dbReference type="NCBI Taxonomy" id="3153927"/>
    <lineage>
        <taxon>Bacteria</taxon>
        <taxon>Pseudomonadati</taxon>
        <taxon>Pseudomonadota</taxon>
        <taxon>Betaproteobacteria</taxon>
        <taxon>Neisseriales</taxon>
        <taxon>Chitinibacteraceae</taxon>
        <taxon>Chitinibacter</taxon>
    </lineage>
</organism>
<dbReference type="Gene3D" id="3.40.50.720">
    <property type="entry name" value="NAD(P)-binding Rossmann-like Domain"/>
    <property type="match status" value="1"/>
</dbReference>
<accession>A0AAU7FBB0</accession>
<gene>
    <name evidence="3" type="ORF">ABHF33_01405</name>
</gene>
<keyword evidence="2" id="KW-0560">Oxidoreductase</keyword>
<comment type="similarity">
    <text evidence="1">Belongs to the short-chain dehydrogenases/reductases (SDR) family.</text>
</comment>
<reference evidence="3" key="1">
    <citation type="submission" date="2024-05" db="EMBL/GenBank/DDBJ databases">
        <authorList>
            <person name="Yang L."/>
            <person name="Pan L."/>
        </authorList>
    </citation>
    <scope>NUCLEOTIDE SEQUENCE</scope>
    <source>
        <strain evidence="3">FCG-7</strain>
    </source>
</reference>
<dbReference type="GO" id="GO:0016020">
    <property type="term" value="C:membrane"/>
    <property type="evidence" value="ECO:0007669"/>
    <property type="project" value="TreeGrafter"/>
</dbReference>
<dbReference type="KEGG" id="cmav:ABHF33_01405"/>
<evidence type="ECO:0000256" key="2">
    <source>
        <dbReference type="ARBA" id="ARBA00023002"/>
    </source>
</evidence>
<evidence type="ECO:0000313" key="3">
    <source>
        <dbReference type="EMBL" id="XBM00968.1"/>
    </source>
</evidence>
<dbReference type="InterPro" id="IPR002347">
    <property type="entry name" value="SDR_fam"/>
</dbReference>
<dbReference type="GO" id="GO:0016491">
    <property type="term" value="F:oxidoreductase activity"/>
    <property type="evidence" value="ECO:0007669"/>
    <property type="project" value="UniProtKB-KW"/>
</dbReference>
<dbReference type="PANTHER" id="PTHR44196:SF1">
    <property type="entry name" value="DEHYDROGENASE_REDUCTASE SDR FAMILY MEMBER 7B"/>
    <property type="match status" value="1"/>
</dbReference>
<dbReference type="PRINTS" id="PR00081">
    <property type="entry name" value="GDHRDH"/>
</dbReference>
<proteinExistence type="inferred from homology"/>
<dbReference type="PANTHER" id="PTHR44196">
    <property type="entry name" value="DEHYDROGENASE/REDUCTASE SDR FAMILY MEMBER 7B"/>
    <property type="match status" value="1"/>
</dbReference>
<dbReference type="AlphaFoldDB" id="A0AAU7FBB0"/>
<dbReference type="EMBL" id="CP157355">
    <property type="protein sequence ID" value="XBM00968.1"/>
    <property type="molecule type" value="Genomic_DNA"/>
</dbReference>
<protein>
    <submittedName>
        <fullName evidence="3">SDR family NAD(P)-dependent oxidoreductase</fullName>
    </submittedName>
</protein>